<reference evidence="2" key="1">
    <citation type="journal article" date="2023" name="Proc. Natl. Acad. Sci. U.S.A.">
        <title>Genomic and structural basis for evolution of tropane alkaloid biosynthesis.</title>
        <authorList>
            <person name="Wanga Y.-J."/>
            <person name="Taina T."/>
            <person name="Yua J.-Y."/>
            <person name="Lia J."/>
            <person name="Xua B."/>
            <person name="Chenc J."/>
            <person name="D'Auriad J.C."/>
            <person name="Huanga J.-P."/>
            <person name="Huanga S.-X."/>
        </authorList>
    </citation>
    <scope>NUCLEOTIDE SEQUENCE [LARGE SCALE GENOMIC DNA]</scope>
    <source>
        <strain evidence="2">cv. KIB-2019</strain>
    </source>
</reference>
<organism evidence="1 2">
    <name type="scientific">Anisodus acutangulus</name>
    <dbReference type="NCBI Taxonomy" id="402998"/>
    <lineage>
        <taxon>Eukaryota</taxon>
        <taxon>Viridiplantae</taxon>
        <taxon>Streptophyta</taxon>
        <taxon>Embryophyta</taxon>
        <taxon>Tracheophyta</taxon>
        <taxon>Spermatophyta</taxon>
        <taxon>Magnoliopsida</taxon>
        <taxon>eudicotyledons</taxon>
        <taxon>Gunneridae</taxon>
        <taxon>Pentapetalae</taxon>
        <taxon>asterids</taxon>
        <taxon>lamiids</taxon>
        <taxon>Solanales</taxon>
        <taxon>Solanaceae</taxon>
        <taxon>Solanoideae</taxon>
        <taxon>Hyoscyameae</taxon>
        <taxon>Anisodus</taxon>
    </lineage>
</organism>
<evidence type="ECO:0000313" key="2">
    <source>
        <dbReference type="Proteomes" id="UP001152561"/>
    </source>
</evidence>
<dbReference type="AlphaFoldDB" id="A0A9Q1RK87"/>
<gene>
    <name evidence="1" type="ORF">K7X08_004039</name>
</gene>
<proteinExistence type="predicted"/>
<sequence length="125" mass="14464">MLTEIFLSKRAFSCSLLIFCCRMLTHHYSSSGTDSMMNPFQEGEDDTIPRSTQDSNCFTLGRAKKLQALQAMLMQIEALETFDELHRRTYDVWMIAWSCGVKMRWRGMMVVSHANGYFLNSSHHP</sequence>
<dbReference type="Proteomes" id="UP001152561">
    <property type="component" value="Unassembled WGS sequence"/>
</dbReference>
<protein>
    <submittedName>
        <fullName evidence="1">Uncharacterized protein</fullName>
    </submittedName>
</protein>
<dbReference type="EMBL" id="JAJAGQ010000006">
    <property type="protein sequence ID" value="KAJ8559981.1"/>
    <property type="molecule type" value="Genomic_DNA"/>
</dbReference>
<name>A0A9Q1RK87_9SOLA</name>
<accession>A0A9Q1RK87</accession>
<keyword evidence="2" id="KW-1185">Reference proteome</keyword>
<evidence type="ECO:0000313" key="1">
    <source>
        <dbReference type="EMBL" id="KAJ8559981.1"/>
    </source>
</evidence>
<comment type="caution">
    <text evidence="1">The sequence shown here is derived from an EMBL/GenBank/DDBJ whole genome shotgun (WGS) entry which is preliminary data.</text>
</comment>